<dbReference type="Proteomes" id="UP000792457">
    <property type="component" value="Unassembled WGS sequence"/>
</dbReference>
<dbReference type="GO" id="GO:0005654">
    <property type="term" value="C:nucleoplasm"/>
    <property type="evidence" value="ECO:0007669"/>
    <property type="project" value="TreeGrafter"/>
</dbReference>
<dbReference type="EMBL" id="KZ309003">
    <property type="protein sequence ID" value="KAG8236237.1"/>
    <property type="molecule type" value="Genomic_DNA"/>
</dbReference>
<dbReference type="OrthoDB" id="8184399at2759"/>
<protein>
    <submittedName>
        <fullName evidence="1">Uncharacterized protein</fullName>
    </submittedName>
</protein>
<accession>A0A8K0KJK7</accession>
<name>A0A8K0KJK7_LADFU</name>
<dbReference type="AlphaFoldDB" id="A0A8K0KJK7"/>
<reference evidence="1" key="2">
    <citation type="submission" date="2017-10" db="EMBL/GenBank/DDBJ databases">
        <title>Ladona fulva Genome sequencing and assembly.</title>
        <authorList>
            <person name="Murali S."/>
            <person name="Richards S."/>
            <person name="Bandaranaike D."/>
            <person name="Bellair M."/>
            <person name="Blankenburg K."/>
            <person name="Chao H."/>
            <person name="Dinh H."/>
            <person name="Doddapaneni H."/>
            <person name="Dugan-Rocha S."/>
            <person name="Elkadiri S."/>
            <person name="Gnanaolivu R."/>
            <person name="Hernandez B."/>
            <person name="Skinner E."/>
            <person name="Javaid M."/>
            <person name="Lee S."/>
            <person name="Li M."/>
            <person name="Ming W."/>
            <person name="Munidasa M."/>
            <person name="Muniz J."/>
            <person name="Nguyen L."/>
            <person name="Hughes D."/>
            <person name="Osuji N."/>
            <person name="Pu L.-L."/>
            <person name="Puazo M."/>
            <person name="Qu C."/>
            <person name="Quiroz J."/>
            <person name="Raj R."/>
            <person name="Weissenberger G."/>
            <person name="Xin Y."/>
            <person name="Zou X."/>
            <person name="Han Y."/>
            <person name="Worley K."/>
            <person name="Muzny D."/>
            <person name="Gibbs R."/>
        </authorList>
    </citation>
    <scope>NUCLEOTIDE SEQUENCE</scope>
    <source>
        <strain evidence="1">Sampled in the wild</strain>
    </source>
</reference>
<organism evidence="1 2">
    <name type="scientific">Ladona fulva</name>
    <name type="common">Scarce chaser dragonfly</name>
    <name type="synonym">Libellula fulva</name>
    <dbReference type="NCBI Taxonomy" id="123851"/>
    <lineage>
        <taxon>Eukaryota</taxon>
        <taxon>Metazoa</taxon>
        <taxon>Ecdysozoa</taxon>
        <taxon>Arthropoda</taxon>
        <taxon>Hexapoda</taxon>
        <taxon>Insecta</taxon>
        <taxon>Pterygota</taxon>
        <taxon>Palaeoptera</taxon>
        <taxon>Odonata</taxon>
        <taxon>Epiprocta</taxon>
        <taxon>Anisoptera</taxon>
        <taxon>Libelluloidea</taxon>
        <taxon>Libellulidae</taxon>
        <taxon>Ladona</taxon>
    </lineage>
</organism>
<keyword evidence="2" id="KW-1185">Reference proteome</keyword>
<gene>
    <name evidence="1" type="ORF">J437_LFUL010990</name>
</gene>
<proteinExistence type="predicted"/>
<evidence type="ECO:0000313" key="2">
    <source>
        <dbReference type="Proteomes" id="UP000792457"/>
    </source>
</evidence>
<comment type="caution">
    <text evidence="1">The sequence shown here is derived from an EMBL/GenBank/DDBJ whole genome shotgun (WGS) entry which is preliminary data.</text>
</comment>
<dbReference type="InterPro" id="IPR052011">
    <property type="entry name" value="CENP-NAC/CAD_complex"/>
</dbReference>
<dbReference type="PANTHER" id="PTHR46790:SF1">
    <property type="entry name" value="CENTROMERE PROTEIN N"/>
    <property type="match status" value="1"/>
</dbReference>
<evidence type="ECO:0000313" key="1">
    <source>
        <dbReference type="EMBL" id="KAG8236237.1"/>
    </source>
</evidence>
<reference evidence="1" key="1">
    <citation type="submission" date="2013-04" db="EMBL/GenBank/DDBJ databases">
        <authorList>
            <person name="Qu J."/>
            <person name="Murali S.C."/>
            <person name="Bandaranaike D."/>
            <person name="Bellair M."/>
            <person name="Blankenburg K."/>
            <person name="Chao H."/>
            <person name="Dinh H."/>
            <person name="Doddapaneni H."/>
            <person name="Downs B."/>
            <person name="Dugan-Rocha S."/>
            <person name="Elkadiri S."/>
            <person name="Gnanaolivu R.D."/>
            <person name="Hernandez B."/>
            <person name="Javaid M."/>
            <person name="Jayaseelan J.C."/>
            <person name="Lee S."/>
            <person name="Li M."/>
            <person name="Ming W."/>
            <person name="Munidasa M."/>
            <person name="Muniz J."/>
            <person name="Nguyen L."/>
            <person name="Ongeri F."/>
            <person name="Osuji N."/>
            <person name="Pu L.-L."/>
            <person name="Puazo M."/>
            <person name="Qu C."/>
            <person name="Quiroz J."/>
            <person name="Raj R."/>
            <person name="Weissenberger G."/>
            <person name="Xin Y."/>
            <person name="Zou X."/>
            <person name="Han Y."/>
            <person name="Richards S."/>
            <person name="Worley K."/>
            <person name="Muzny D."/>
            <person name="Gibbs R."/>
        </authorList>
    </citation>
    <scope>NUCLEOTIDE SEQUENCE</scope>
    <source>
        <strain evidence="1">Sampled in the wild</strain>
    </source>
</reference>
<dbReference type="PANTHER" id="PTHR46790">
    <property type="entry name" value="CENTROMERE PROTEIN N"/>
    <property type="match status" value="1"/>
</dbReference>
<sequence length="332" mass="38377">MDIMAKEIQLKKEYLRSVKNFLPAELLKACSASFGNKIANELGKRFKRQGNKWRKEDCVNYIFEVMEYAYLKEKLAYMQLSDVFLHSKRRIWYSFELCGKANNCLLSEGGLKRDLTATFEKLNLKYDFAVAMFDEVAWIRVALPSSKADTALYIAYFIGEGFIFVSKRKINFKLMKALSSGLKYESLKVLDLNGKDVWSLLKILKQRKSKALEIDHARCYNQEEYLNNSRVVDFSQKSARRAEIKDCFANNSPDLQSFTIKSESGLRVAEVLPEMSGYPCRSKIRISHPNLHEFLIEASQRNVITQPLPQYMKHFFLTGKNVITLKDSASKK</sequence>